<dbReference type="SUPFAM" id="SSF52540">
    <property type="entry name" value="P-loop containing nucleoside triphosphate hydrolases"/>
    <property type="match status" value="4"/>
</dbReference>
<evidence type="ECO:0000256" key="11">
    <source>
        <dbReference type="ARBA" id="ARBA00061399"/>
    </source>
</evidence>
<name>A0A9Q9CT63_9FIRM</name>
<dbReference type="InterPro" id="IPR014001">
    <property type="entry name" value="Helicase_ATP-bd"/>
</dbReference>
<evidence type="ECO:0000256" key="8">
    <source>
        <dbReference type="ARBA" id="ARBA00023125"/>
    </source>
</evidence>
<dbReference type="CDD" id="cd17991">
    <property type="entry name" value="DEXHc_TRCF"/>
    <property type="match status" value="1"/>
</dbReference>
<evidence type="ECO:0000313" key="16">
    <source>
        <dbReference type="EMBL" id="UUF05134.1"/>
    </source>
</evidence>
<dbReference type="GO" id="GO:0003678">
    <property type="term" value="F:DNA helicase activity"/>
    <property type="evidence" value="ECO:0007669"/>
    <property type="project" value="TreeGrafter"/>
</dbReference>
<evidence type="ECO:0000313" key="18">
    <source>
        <dbReference type="Proteomes" id="UP001058016"/>
    </source>
</evidence>
<dbReference type="EC" id="3.6.4.-" evidence="13"/>
<dbReference type="NCBIfam" id="TIGR00580">
    <property type="entry name" value="mfd"/>
    <property type="match status" value="1"/>
</dbReference>
<keyword evidence="4 13" id="KW-0227">DNA damage</keyword>
<dbReference type="SMART" id="SM00982">
    <property type="entry name" value="TRCF"/>
    <property type="match status" value="1"/>
</dbReference>
<dbReference type="PROSITE" id="PS51194">
    <property type="entry name" value="HELICASE_CTER"/>
    <property type="match status" value="1"/>
</dbReference>
<dbReference type="InterPro" id="IPR011545">
    <property type="entry name" value="DEAD/DEAH_box_helicase_dom"/>
</dbReference>
<evidence type="ECO:0000256" key="10">
    <source>
        <dbReference type="ARBA" id="ARBA00061104"/>
    </source>
</evidence>
<dbReference type="Gene3D" id="3.40.50.11180">
    <property type="match status" value="1"/>
</dbReference>
<dbReference type="AlphaFoldDB" id="A0A9Q9CT63"/>
<evidence type="ECO:0000256" key="7">
    <source>
        <dbReference type="ARBA" id="ARBA00022840"/>
    </source>
</evidence>
<gene>
    <name evidence="13 17" type="primary">mfd</name>
    <name evidence="16" type="ORF">J0J69_08490</name>
    <name evidence="17" type="ORF">J0J70_05500</name>
</gene>
<dbReference type="Pfam" id="PF00271">
    <property type="entry name" value="Helicase_C"/>
    <property type="match status" value="1"/>
</dbReference>
<dbReference type="InterPro" id="IPR001650">
    <property type="entry name" value="Helicase_C-like"/>
</dbReference>
<dbReference type="SUPFAM" id="SSF141259">
    <property type="entry name" value="CarD-like"/>
    <property type="match status" value="1"/>
</dbReference>
<evidence type="ECO:0000256" key="9">
    <source>
        <dbReference type="ARBA" id="ARBA00023204"/>
    </source>
</evidence>
<evidence type="ECO:0000256" key="2">
    <source>
        <dbReference type="ARBA" id="ARBA00022490"/>
    </source>
</evidence>
<dbReference type="GO" id="GO:0016787">
    <property type="term" value="F:hydrolase activity"/>
    <property type="evidence" value="ECO:0007669"/>
    <property type="project" value="UniProtKB-KW"/>
</dbReference>
<evidence type="ECO:0000259" key="15">
    <source>
        <dbReference type="PROSITE" id="PS51194"/>
    </source>
</evidence>
<dbReference type="Gene3D" id="2.40.10.170">
    <property type="match status" value="1"/>
</dbReference>
<dbReference type="GO" id="GO:0003684">
    <property type="term" value="F:damaged DNA binding"/>
    <property type="evidence" value="ECO:0007669"/>
    <property type="project" value="InterPro"/>
</dbReference>
<dbReference type="InterPro" id="IPR037235">
    <property type="entry name" value="TRCF-like_C_D7"/>
</dbReference>
<keyword evidence="8 13" id="KW-0238">DNA-binding</keyword>
<keyword evidence="18" id="KW-1185">Reference proteome</keyword>
<dbReference type="InterPro" id="IPR047112">
    <property type="entry name" value="RecG/Mfd"/>
</dbReference>
<dbReference type="Pfam" id="PF17757">
    <property type="entry name" value="UvrB_inter"/>
    <property type="match status" value="1"/>
</dbReference>
<feature type="domain" description="Helicase C-terminal" evidence="15">
    <location>
        <begin position="815"/>
        <end position="969"/>
    </location>
</feature>
<keyword evidence="2 13" id="KW-0963">Cytoplasm</keyword>
<evidence type="ECO:0000259" key="14">
    <source>
        <dbReference type="PROSITE" id="PS51192"/>
    </source>
</evidence>
<organism evidence="17 19">
    <name type="scientific">Turicibacter bilis</name>
    <dbReference type="NCBI Taxonomy" id="2735723"/>
    <lineage>
        <taxon>Bacteria</taxon>
        <taxon>Bacillati</taxon>
        <taxon>Bacillota</taxon>
        <taxon>Erysipelotrichia</taxon>
        <taxon>Erysipelotrichales</taxon>
        <taxon>Turicibacteraceae</taxon>
        <taxon>Turicibacter</taxon>
    </lineage>
</organism>
<dbReference type="GO" id="GO:0005737">
    <property type="term" value="C:cytoplasm"/>
    <property type="evidence" value="ECO:0007669"/>
    <property type="project" value="UniProtKB-SubCell"/>
</dbReference>
<dbReference type="Gene3D" id="3.30.2060.10">
    <property type="entry name" value="Penicillin-binding protein 1b domain"/>
    <property type="match status" value="1"/>
</dbReference>
<evidence type="ECO:0000313" key="17">
    <source>
        <dbReference type="EMBL" id="UUF09413.1"/>
    </source>
</evidence>
<comment type="similarity">
    <text evidence="11 13">In the C-terminal section; belongs to the helicase family. RecG subfamily.</text>
</comment>
<keyword evidence="6" id="KW-0347">Helicase</keyword>
<comment type="function">
    <text evidence="13">Couples transcription and DNA repair by recognizing RNA polymerase (RNAP) stalled at DNA lesions. Mediates ATP-dependent release of RNAP and its truncated transcript from the DNA, and recruitment of nucleotide excision repair machinery to the damaged site.</text>
</comment>
<dbReference type="InterPro" id="IPR003711">
    <property type="entry name" value="CarD-like/TRCF_RID"/>
</dbReference>
<dbReference type="InterPro" id="IPR041471">
    <property type="entry name" value="UvrB_inter"/>
</dbReference>
<dbReference type="PANTHER" id="PTHR47964:SF1">
    <property type="entry name" value="ATP-DEPENDENT DNA HELICASE HOMOLOG RECG, CHLOROPLASTIC"/>
    <property type="match status" value="1"/>
</dbReference>
<dbReference type="PROSITE" id="PS51192">
    <property type="entry name" value="HELICASE_ATP_BIND_1"/>
    <property type="match status" value="1"/>
</dbReference>
<dbReference type="Gene3D" id="3.40.50.300">
    <property type="entry name" value="P-loop containing nucleotide triphosphate hydrolases"/>
    <property type="match status" value="2"/>
</dbReference>
<dbReference type="SMART" id="SM01058">
    <property type="entry name" value="CarD_TRCF"/>
    <property type="match status" value="1"/>
</dbReference>
<dbReference type="Gene3D" id="3.90.1150.50">
    <property type="entry name" value="Transcription-repair-coupling factor, D7 domain"/>
    <property type="match status" value="1"/>
</dbReference>
<dbReference type="Pfam" id="PF00270">
    <property type="entry name" value="DEAD"/>
    <property type="match status" value="1"/>
</dbReference>
<evidence type="ECO:0000256" key="3">
    <source>
        <dbReference type="ARBA" id="ARBA00022741"/>
    </source>
</evidence>
<evidence type="ECO:0000256" key="1">
    <source>
        <dbReference type="ARBA" id="ARBA00004496"/>
    </source>
</evidence>
<accession>A0A9Q9CT63</accession>
<dbReference type="SUPFAM" id="SSF143517">
    <property type="entry name" value="TRCF domain-like"/>
    <property type="match status" value="1"/>
</dbReference>
<evidence type="ECO:0000256" key="6">
    <source>
        <dbReference type="ARBA" id="ARBA00022806"/>
    </source>
</evidence>
<proteinExistence type="inferred from homology"/>
<dbReference type="FunFam" id="3.40.50.300:FF:000546">
    <property type="entry name" value="Transcription-repair-coupling factor"/>
    <property type="match status" value="1"/>
</dbReference>
<dbReference type="SMART" id="SM00487">
    <property type="entry name" value="DEXDc"/>
    <property type="match status" value="1"/>
</dbReference>
<dbReference type="Pfam" id="PF03461">
    <property type="entry name" value="TRCF"/>
    <property type="match status" value="1"/>
</dbReference>
<dbReference type="SMART" id="SM00490">
    <property type="entry name" value="HELICc"/>
    <property type="match status" value="1"/>
</dbReference>
<evidence type="ECO:0000256" key="4">
    <source>
        <dbReference type="ARBA" id="ARBA00022763"/>
    </source>
</evidence>
<keyword evidence="3 13" id="KW-0547">Nucleotide-binding</keyword>
<sequence>MNVMNQYISKSEQLQTLMNTLDKDNQNVLLSGVTTSFYAPLLQMIFENKKRPMIIMMQNLYHAQRLYDQLIDLMDMNSVRLFPMDEFITAEMLASSSELRIERMNTLASIIENQNKIVVTHVAGATRFLTPKEIFKQADIQLEVGGTYELDELKRKLVELGYQSVRAVEHMGEFSVRGGILDVFPMTEENPIRIEFFDDEIDTIRYFSTETQRSINKVEKAALVPTFELVYSDEQVERFEKNIKERLTKTAPLVEGETRDNLYARIYGDIEKIKNHQDLEVMHKYISLLYEKPDTLLSYFDDPLVIYIDYNRILENQEHMNEDALAWQEGAIENGKTVVDLNLYHPITQTKVSRQLFLLEHTSSLQEIKLTEHVKLMTKSVTEFHGQLEFFAKECKRLKENGVTVFVTVSSVEARNNLANYLEESGVTVAFPTTIDEIREGSIHLVYERLPLGFELLEPNIVVYTDYEVHTKRKKQTAYKSNFKEGKKIKDYNELKLGDYVVHVQHGIGQYIGIETLETNGARKDFLMIAYRGGDKLYVPIDKIEMVQKYVGSEGAKPKIHKLGTSEWEKTKAKVKKTVKDIADKLIKIYAKREHLPGYAFSKDTIEQHAFENAFPYVETDDQLRAVAEIKEDMEAPHPMDRLLIGDVGYGKTEVAMRAAFKAVQDGKQVAYLAPTTILSKQHYESFVARFKDFDVKIGLLNRYVSIKEQQELLTNIKSGKINIVVGTHRILSKDVIFKDLGLLIIDEEQRFGVEHKEKIKEFKTEVDVLTLTATPIPRTLQMSMIGIRSLSLIETPPMNRYPVQTYVLEEHDGVIRDAIERELARDGQVFYLYNRVSDIEKRAARIQKLVPDAVVEYAHGQMSKEQLEQTMADFEEKKFNVLVCTTIIETGIDIPNANTLIISDSYRLGLSQLYQLRGRVGRSDRIAYAYCMYPRNKVLTENAEKRLQTIKEFTELGSGFKIAMRDLAIRGAGDMLGAQQYGFIDTVGLDLYTQLLSEAVVHAREGSNFEVASFELPKLEFDFPTKVDAYIPDFYISDESTKIEIYQKIKKVTNDEEYKDVIDELIDRFGDFPDDVKYLIDLTFLKNITEPYIEKTKSTKNTIEFILKEEITQDIDGQKLFEAVHKIGSMIRLAYKDNRINIIFDLPVVKRLQWFEYALDLFKNFERFKKDVKKV</sequence>
<dbReference type="HAMAP" id="MF_00969">
    <property type="entry name" value="TRCF"/>
    <property type="match status" value="1"/>
</dbReference>
<comment type="similarity">
    <text evidence="10 13">In the N-terminal section; belongs to the UvrB family.</text>
</comment>
<dbReference type="EMBL" id="CP071250">
    <property type="protein sequence ID" value="UUF09413.1"/>
    <property type="molecule type" value="Genomic_DNA"/>
</dbReference>
<dbReference type="InterPro" id="IPR036101">
    <property type="entry name" value="CarD-like/TRCF_RID_sf"/>
</dbReference>
<dbReference type="GO" id="GO:0006355">
    <property type="term" value="P:regulation of DNA-templated transcription"/>
    <property type="evidence" value="ECO:0007669"/>
    <property type="project" value="UniProtKB-UniRule"/>
</dbReference>
<dbReference type="InterPro" id="IPR027417">
    <property type="entry name" value="P-loop_NTPase"/>
</dbReference>
<dbReference type="Pfam" id="PF02559">
    <property type="entry name" value="CarD_TRCF_RID"/>
    <property type="match status" value="1"/>
</dbReference>
<comment type="subcellular location">
    <subcellularLocation>
        <location evidence="1 13">Cytoplasm</location>
    </subcellularLocation>
</comment>
<dbReference type="Proteomes" id="UP001058072">
    <property type="component" value="Chromosome"/>
</dbReference>
<evidence type="ECO:0000256" key="12">
    <source>
        <dbReference type="ARBA" id="ARBA00070128"/>
    </source>
</evidence>
<keyword evidence="7 13" id="KW-0067">ATP-binding</keyword>
<keyword evidence="9 13" id="KW-0234">DNA repair</keyword>
<feature type="domain" description="Helicase ATP-binding" evidence="14">
    <location>
        <begin position="633"/>
        <end position="794"/>
    </location>
</feature>
<evidence type="ECO:0000313" key="19">
    <source>
        <dbReference type="Proteomes" id="UP001058072"/>
    </source>
</evidence>
<dbReference type="InterPro" id="IPR005118">
    <property type="entry name" value="TRCF_C"/>
</dbReference>
<evidence type="ECO:0000256" key="13">
    <source>
        <dbReference type="HAMAP-Rule" id="MF_00969"/>
    </source>
</evidence>
<keyword evidence="5 13" id="KW-0378">Hydrolase</keyword>
<reference evidence="17 18" key="1">
    <citation type="submission" date="2021-03" db="EMBL/GenBank/DDBJ databases">
        <title>Comparative Genomics and Metabolomics in the genus Turicibacter.</title>
        <authorList>
            <person name="Maki J."/>
            <person name="Looft T."/>
        </authorList>
    </citation>
    <scope>NUCLEOTIDE SEQUENCE</scope>
    <source>
        <strain evidence="17">ISU324</strain>
        <strain evidence="16 18">MMM721</strain>
    </source>
</reference>
<dbReference type="GO" id="GO:0005524">
    <property type="term" value="F:ATP binding"/>
    <property type="evidence" value="ECO:0007669"/>
    <property type="project" value="UniProtKB-UniRule"/>
</dbReference>
<dbReference type="EMBL" id="CP071249">
    <property type="protein sequence ID" value="UUF05134.1"/>
    <property type="molecule type" value="Genomic_DNA"/>
</dbReference>
<dbReference type="InterPro" id="IPR004576">
    <property type="entry name" value="Mfd"/>
</dbReference>
<dbReference type="Proteomes" id="UP001058016">
    <property type="component" value="Chromosome"/>
</dbReference>
<dbReference type="GO" id="GO:0000716">
    <property type="term" value="P:transcription-coupled nucleotide-excision repair, DNA damage recognition"/>
    <property type="evidence" value="ECO:0007669"/>
    <property type="project" value="UniProtKB-UniRule"/>
</dbReference>
<dbReference type="RefSeq" id="WP_055242948.1">
    <property type="nucleotide sequence ID" value="NZ_CP071249.1"/>
</dbReference>
<dbReference type="PANTHER" id="PTHR47964">
    <property type="entry name" value="ATP-DEPENDENT DNA HELICASE HOMOLOG RECG, CHLOROPLASTIC"/>
    <property type="match status" value="1"/>
</dbReference>
<evidence type="ECO:0000256" key="5">
    <source>
        <dbReference type="ARBA" id="ARBA00022801"/>
    </source>
</evidence>
<protein>
    <recommendedName>
        <fullName evidence="12 13">Transcription-repair-coupling factor</fullName>
        <shortName evidence="13">TRCF</shortName>
        <ecNumber evidence="13">3.6.4.-</ecNumber>
    </recommendedName>
</protein>